<dbReference type="Proteomes" id="UP001295794">
    <property type="component" value="Unassembled WGS sequence"/>
</dbReference>
<feature type="compositionally biased region" description="Acidic residues" evidence="1">
    <location>
        <begin position="87"/>
        <end position="96"/>
    </location>
</feature>
<dbReference type="InterPro" id="IPR012808">
    <property type="entry name" value="CHP02453"/>
</dbReference>
<evidence type="ECO:0000313" key="2">
    <source>
        <dbReference type="EMBL" id="CAK5263492.1"/>
    </source>
</evidence>
<feature type="compositionally biased region" description="Basic residues" evidence="1">
    <location>
        <begin position="72"/>
        <end position="83"/>
    </location>
</feature>
<feature type="region of interest" description="Disordered" evidence="1">
    <location>
        <begin position="1"/>
        <end position="96"/>
    </location>
</feature>
<dbReference type="PANTHER" id="PTHR36452:SF1">
    <property type="entry name" value="DUF2461 DOMAIN-CONTAINING PROTEIN"/>
    <property type="match status" value="1"/>
</dbReference>
<feature type="compositionally biased region" description="Basic and acidic residues" evidence="1">
    <location>
        <begin position="22"/>
        <end position="32"/>
    </location>
</feature>
<protein>
    <recommendedName>
        <fullName evidence="5">TIGR02453 family protein</fullName>
    </recommendedName>
</protein>
<dbReference type="Pfam" id="PF09365">
    <property type="entry name" value="DUF2461"/>
    <property type="match status" value="1"/>
</dbReference>
<feature type="compositionally biased region" description="Basic residues" evidence="1">
    <location>
        <begin position="1"/>
        <end position="21"/>
    </location>
</feature>
<evidence type="ECO:0000313" key="3">
    <source>
        <dbReference type="EMBL" id="CAK5278385.1"/>
    </source>
</evidence>
<dbReference type="AlphaFoldDB" id="A0AAD2HN03"/>
<proteinExistence type="predicted"/>
<organism evidence="3 4">
    <name type="scientific">Mycena citricolor</name>
    <dbReference type="NCBI Taxonomy" id="2018698"/>
    <lineage>
        <taxon>Eukaryota</taxon>
        <taxon>Fungi</taxon>
        <taxon>Dikarya</taxon>
        <taxon>Basidiomycota</taxon>
        <taxon>Agaricomycotina</taxon>
        <taxon>Agaricomycetes</taxon>
        <taxon>Agaricomycetidae</taxon>
        <taxon>Agaricales</taxon>
        <taxon>Marasmiineae</taxon>
        <taxon>Mycenaceae</taxon>
        <taxon>Mycena</taxon>
    </lineage>
</organism>
<name>A0AAD2HN03_9AGAR</name>
<dbReference type="EMBL" id="CAVNYO010000040">
    <property type="protein sequence ID" value="CAK5263492.1"/>
    <property type="molecule type" value="Genomic_DNA"/>
</dbReference>
<feature type="compositionally biased region" description="Low complexity" evidence="1">
    <location>
        <begin position="60"/>
        <end position="71"/>
    </location>
</feature>
<evidence type="ECO:0000313" key="4">
    <source>
        <dbReference type="Proteomes" id="UP001295794"/>
    </source>
</evidence>
<keyword evidence="4" id="KW-1185">Reference proteome</keyword>
<accession>A0AAD2HN03</accession>
<dbReference type="NCBIfam" id="TIGR02453">
    <property type="entry name" value="TIGR02453 family protein"/>
    <property type="match status" value="1"/>
</dbReference>
<evidence type="ECO:0008006" key="5">
    <source>
        <dbReference type="Google" id="ProtNLM"/>
    </source>
</evidence>
<evidence type="ECO:0000256" key="1">
    <source>
        <dbReference type="SAM" id="MobiDB-lite"/>
    </source>
</evidence>
<reference evidence="3" key="1">
    <citation type="submission" date="2023-11" db="EMBL/GenBank/DDBJ databases">
        <authorList>
            <person name="De Vega J J."/>
            <person name="De Vega J J."/>
        </authorList>
    </citation>
    <scope>NUCLEOTIDE SEQUENCE</scope>
</reference>
<sequence length="350" mass="39350">MAARTKAARKPTRKSAPRTKRTKESDSDHSELGEESESEYDSDALDEEPVETKKRKRKPAAAAGADGSPSKSKAKRSPRKRKRVQADDDESEFENDDGLEVVGKVVQAPKTGLVPAGQISQNTLDFLTQLKNPECNDREWFKLHDPVYRQAEKEWKDFVEAFTDRLVEVDDQIPPLPPKDTRFSNDKTPYKQNFSASFSRSGRKGIFAFYHVMIKPGDQSMIAGGAWCPAKAELDMMRTNIKRDSSRLRDIIEDATFVKYFGEPKPGARRNIFGREDELKVAPKGVPKDHSDIDLLKCRSFAVSHQFTDQQVTAADFKETLSGVAEVLLSFVHCLNDMMTVNEAEEASSE</sequence>
<comment type="caution">
    <text evidence="3">The sequence shown here is derived from an EMBL/GenBank/DDBJ whole genome shotgun (WGS) entry which is preliminary data.</text>
</comment>
<gene>
    <name evidence="3" type="ORF">MYCIT1_LOCUS27708</name>
    <name evidence="2" type="ORF">MYCIT1_LOCUS2958</name>
</gene>
<feature type="compositionally biased region" description="Acidic residues" evidence="1">
    <location>
        <begin position="33"/>
        <end position="49"/>
    </location>
</feature>
<dbReference type="EMBL" id="CAVNYO010000421">
    <property type="protein sequence ID" value="CAK5278385.1"/>
    <property type="molecule type" value="Genomic_DNA"/>
</dbReference>
<dbReference type="PANTHER" id="PTHR36452">
    <property type="entry name" value="CHROMOSOME 12, WHOLE GENOME SHOTGUN SEQUENCE"/>
    <property type="match status" value="1"/>
</dbReference>